<organism evidence="2">
    <name type="scientific">Arundo donax</name>
    <name type="common">Giant reed</name>
    <name type="synonym">Donax arundinaceus</name>
    <dbReference type="NCBI Taxonomy" id="35708"/>
    <lineage>
        <taxon>Eukaryota</taxon>
        <taxon>Viridiplantae</taxon>
        <taxon>Streptophyta</taxon>
        <taxon>Embryophyta</taxon>
        <taxon>Tracheophyta</taxon>
        <taxon>Spermatophyta</taxon>
        <taxon>Magnoliopsida</taxon>
        <taxon>Liliopsida</taxon>
        <taxon>Poales</taxon>
        <taxon>Poaceae</taxon>
        <taxon>PACMAD clade</taxon>
        <taxon>Arundinoideae</taxon>
        <taxon>Arundineae</taxon>
        <taxon>Arundo</taxon>
    </lineage>
</organism>
<protein>
    <submittedName>
        <fullName evidence="2">Uncharacterized protein</fullName>
    </submittedName>
</protein>
<sequence>MHRPPPLRLTTAAAAIWAAPPSTPRFAGRRPQRPGPTPPPVAPSSAAPPSPCRQAQGGWLRCWRGHWPRGAASRRQ</sequence>
<feature type="region of interest" description="Disordered" evidence="1">
    <location>
        <begin position="15"/>
        <end position="55"/>
    </location>
</feature>
<dbReference type="EMBL" id="GBRH01254453">
    <property type="protein sequence ID" value="JAD43442.1"/>
    <property type="molecule type" value="Transcribed_RNA"/>
</dbReference>
<evidence type="ECO:0000313" key="2">
    <source>
        <dbReference type="EMBL" id="JAD43442.1"/>
    </source>
</evidence>
<dbReference type="AlphaFoldDB" id="A0A0A9A8R9"/>
<name>A0A0A9A8R9_ARUDO</name>
<reference evidence="2" key="2">
    <citation type="journal article" date="2015" name="Data Brief">
        <title>Shoot transcriptome of the giant reed, Arundo donax.</title>
        <authorList>
            <person name="Barrero R.A."/>
            <person name="Guerrero F.D."/>
            <person name="Moolhuijzen P."/>
            <person name="Goolsby J.A."/>
            <person name="Tidwell J."/>
            <person name="Bellgard S.E."/>
            <person name="Bellgard M.I."/>
        </authorList>
    </citation>
    <scope>NUCLEOTIDE SEQUENCE</scope>
    <source>
        <tissue evidence="2">Shoot tissue taken approximately 20 cm above the soil surface</tissue>
    </source>
</reference>
<evidence type="ECO:0000256" key="1">
    <source>
        <dbReference type="SAM" id="MobiDB-lite"/>
    </source>
</evidence>
<feature type="compositionally biased region" description="Pro residues" evidence="1">
    <location>
        <begin position="33"/>
        <end position="51"/>
    </location>
</feature>
<proteinExistence type="predicted"/>
<reference evidence="2" key="1">
    <citation type="submission" date="2014-09" db="EMBL/GenBank/DDBJ databases">
        <authorList>
            <person name="Magalhaes I.L.F."/>
            <person name="Oliveira U."/>
            <person name="Santos F.R."/>
            <person name="Vidigal T.H.D.A."/>
            <person name="Brescovit A.D."/>
            <person name="Santos A.J."/>
        </authorList>
    </citation>
    <scope>NUCLEOTIDE SEQUENCE</scope>
    <source>
        <tissue evidence="2">Shoot tissue taken approximately 20 cm above the soil surface</tissue>
    </source>
</reference>
<accession>A0A0A9A8R9</accession>